<keyword evidence="3" id="KW-0255">Endonuclease</keyword>
<evidence type="ECO:0000313" key="8">
    <source>
        <dbReference type="EMBL" id="SHH18284.1"/>
    </source>
</evidence>
<sequence>MLRVVLGLQCLLYLLYPTASSAWGYQGHKVVGSIADHLLKPNAKQQVEQILGNGFKLPTVAPWPDCVKSVFRHDDGTFHYEVDPNHLDFEVPCTRFSSTEERARMVDYARRNWFTCSYTPDGFERGCHNTFHFEDIAIQRDSYDRSLQGTSDHDLVAAIGAAIAVLTDKPAPPPFSIKDKREALFLLAHFVGDLHQPLHVGSVYLDANGKLVDPDVAHKVDAATETAGGNLIQDQNVNLHHEWDDIPTDIGEAATRELLADARSVPASQGRIEDWPAAWASDTLVVAHDAFAGLTFELSETQPGNQWTVSFSDHDAYLRAQDAIKRKQLAKGGARLAEILNAIWP</sequence>
<evidence type="ECO:0000256" key="3">
    <source>
        <dbReference type="ARBA" id="ARBA00022759"/>
    </source>
</evidence>
<dbReference type="InterPro" id="IPR008947">
    <property type="entry name" value="PLipase_C/P1_nuclease_dom_sf"/>
</dbReference>
<evidence type="ECO:0000256" key="6">
    <source>
        <dbReference type="ARBA" id="ARBA00023180"/>
    </source>
</evidence>
<evidence type="ECO:0000256" key="7">
    <source>
        <dbReference type="SAM" id="SignalP"/>
    </source>
</evidence>
<gene>
    <name evidence="8" type="ORF">SAMN05443248_3979</name>
</gene>
<keyword evidence="5" id="KW-1015">Disulfide bond</keyword>
<dbReference type="GO" id="GO:0003676">
    <property type="term" value="F:nucleic acid binding"/>
    <property type="evidence" value="ECO:0007669"/>
    <property type="project" value="InterPro"/>
</dbReference>
<feature type="signal peptide" evidence="7">
    <location>
        <begin position="1"/>
        <end position="22"/>
    </location>
</feature>
<dbReference type="GO" id="GO:0006308">
    <property type="term" value="P:DNA catabolic process"/>
    <property type="evidence" value="ECO:0007669"/>
    <property type="project" value="InterPro"/>
</dbReference>
<dbReference type="GO" id="GO:0004519">
    <property type="term" value="F:endonuclease activity"/>
    <property type="evidence" value="ECO:0007669"/>
    <property type="project" value="UniProtKB-KW"/>
</dbReference>
<evidence type="ECO:0000256" key="2">
    <source>
        <dbReference type="ARBA" id="ARBA00022723"/>
    </source>
</evidence>
<organism evidence="8 9">
    <name type="scientific">Bradyrhizobium erythrophlei</name>
    <dbReference type="NCBI Taxonomy" id="1437360"/>
    <lineage>
        <taxon>Bacteria</taxon>
        <taxon>Pseudomonadati</taxon>
        <taxon>Pseudomonadota</taxon>
        <taxon>Alphaproteobacteria</taxon>
        <taxon>Hyphomicrobiales</taxon>
        <taxon>Nitrobacteraceae</taxon>
        <taxon>Bradyrhizobium</taxon>
    </lineage>
</organism>
<accession>A0A1M5QVV3</accession>
<feature type="chain" id="PRO_5013155418" evidence="7">
    <location>
        <begin position="23"/>
        <end position="345"/>
    </location>
</feature>
<dbReference type="AlphaFoldDB" id="A0A1M5QVV3"/>
<keyword evidence="2" id="KW-0479">Metal-binding</keyword>
<evidence type="ECO:0000256" key="5">
    <source>
        <dbReference type="ARBA" id="ARBA00023157"/>
    </source>
</evidence>
<dbReference type="PANTHER" id="PTHR33146">
    <property type="entry name" value="ENDONUCLEASE 4"/>
    <property type="match status" value="1"/>
</dbReference>
<dbReference type="Pfam" id="PF02265">
    <property type="entry name" value="S1-P1_nuclease"/>
    <property type="match status" value="1"/>
</dbReference>
<keyword evidence="7" id="KW-0732">Signal</keyword>
<protein>
    <submittedName>
        <fullName evidence="8">S1/P1 Nuclease</fullName>
    </submittedName>
</protein>
<reference evidence="8 9" key="1">
    <citation type="submission" date="2016-11" db="EMBL/GenBank/DDBJ databases">
        <authorList>
            <person name="Jaros S."/>
            <person name="Januszkiewicz K."/>
            <person name="Wedrychowicz H."/>
        </authorList>
    </citation>
    <scope>NUCLEOTIDE SEQUENCE [LARGE SCALE GENOMIC DNA]</scope>
    <source>
        <strain evidence="8 9">GAS138</strain>
    </source>
</reference>
<keyword evidence="1" id="KW-0540">Nuclease</keyword>
<keyword evidence="6" id="KW-0325">Glycoprotein</keyword>
<dbReference type="GO" id="GO:0046872">
    <property type="term" value="F:metal ion binding"/>
    <property type="evidence" value="ECO:0007669"/>
    <property type="project" value="UniProtKB-KW"/>
</dbReference>
<evidence type="ECO:0000256" key="1">
    <source>
        <dbReference type="ARBA" id="ARBA00022722"/>
    </source>
</evidence>
<proteinExistence type="predicted"/>
<dbReference type="SUPFAM" id="SSF48537">
    <property type="entry name" value="Phospholipase C/P1 nuclease"/>
    <property type="match status" value="1"/>
</dbReference>
<dbReference type="Proteomes" id="UP000189796">
    <property type="component" value="Chromosome I"/>
</dbReference>
<evidence type="ECO:0000256" key="4">
    <source>
        <dbReference type="ARBA" id="ARBA00022801"/>
    </source>
</evidence>
<dbReference type="PANTHER" id="PTHR33146:SF14">
    <property type="entry name" value="ENDONUCLEASE 1"/>
    <property type="match status" value="1"/>
</dbReference>
<dbReference type="CDD" id="cd11010">
    <property type="entry name" value="S1-P1_nuclease"/>
    <property type="match status" value="1"/>
</dbReference>
<evidence type="ECO:0000313" key="9">
    <source>
        <dbReference type="Proteomes" id="UP000189796"/>
    </source>
</evidence>
<dbReference type="GO" id="GO:0016788">
    <property type="term" value="F:hydrolase activity, acting on ester bonds"/>
    <property type="evidence" value="ECO:0007669"/>
    <property type="project" value="InterPro"/>
</dbReference>
<dbReference type="EMBL" id="LT670817">
    <property type="protein sequence ID" value="SHH18284.1"/>
    <property type="molecule type" value="Genomic_DNA"/>
</dbReference>
<name>A0A1M5QVV3_9BRAD</name>
<dbReference type="Gene3D" id="1.10.575.10">
    <property type="entry name" value="P1 Nuclease"/>
    <property type="match status" value="1"/>
</dbReference>
<dbReference type="InterPro" id="IPR003154">
    <property type="entry name" value="S1/P1nuclease"/>
</dbReference>
<keyword evidence="4" id="KW-0378">Hydrolase</keyword>